<dbReference type="InterPro" id="IPR007492">
    <property type="entry name" value="LytTR_DNA-bd_dom"/>
</dbReference>
<evidence type="ECO:0000259" key="3">
    <source>
        <dbReference type="PROSITE" id="PS50930"/>
    </source>
</evidence>
<feature type="domain" description="Response regulatory" evidence="2">
    <location>
        <begin position="8"/>
        <end position="119"/>
    </location>
</feature>
<evidence type="ECO:0000313" key="4">
    <source>
        <dbReference type="EMBL" id="MEZ0451655.1"/>
    </source>
</evidence>
<keyword evidence="4" id="KW-0238">DNA-binding</keyword>
<protein>
    <submittedName>
        <fullName evidence="4">LytTR family DNA-binding domain-containing protein</fullName>
    </submittedName>
</protein>
<keyword evidence="5" id="KW-1185">Reference proteome</keyword>
<sequence length="243" mass="28158">MMEPTKMKCIIVDDEPMLRQHIAEMTDQVDFLDLVATYPSALAAASRLQQGDIDLMFLDINMPYLNGIDFLDSLDTPPMCIFITAYSEYALEGFRLQAVDYLLKPIVFQRFFQAATNAYQQFVQRSKSLQEPAPNDNMLFVRQGDAFVKISWTDIRYAESMQNYTKLHFRERTVTIHQTMLALEEALPGSHFFRIHKSFLVNVNHIDMISGGRVYIGEQELPISRTKREELLQNVVFKKLLSR</sequence>
<dbReference type="PROSITE" id="PS50930">
    <property type="entry name" value="HTH_LYTTR"/>
    <property type="match status" value="1"/>
</dbReference>
<gene>
    <name evidence="4" type="ORF">ABTW24_08625</name>
</gene>
<dbReference type="Gene3D" id="3.40.50.2300">
    <property type="match status" value="1"/>
</dbReference>
<dbReference type="SMART" id="SM00850">
    <property type="entry name" value="LytTR"/>
    <property type="match status" value="1"/>
</dbReference>
<accession>A0ABV4HD73</accession>
<evidence type="ECO:0000256" key="1">
    <source>
        <dbReference type="PROSITE-ProRule" id="PRU00169"/>
    </source>
</evidence>
<dbReference type="PANTHER" id="PTHR37299">
    <property type="entry name" value="TRANSCRIPTIONAL REGULATOR-RELATED"/>
    <property type="match status" value="1"/>
</dbReference>
<dbReference type="SMART" id="SM00448">
    <property type="entry name" value="REC"/>
    <property type="match status" value="1"/>
</dbReference>
<dbReference type="Pfam" id="PF00072">
    <property type="entry name" value="Response_reg"/>
    <property type="match status" value="1"/>
</dbReference>
<dbReference type="InterPro" id="IPR011006">
    <property type="entry name" value="CheY-like_superfamily"/>
</dbReference>
<feature type="modified residue" description="4-aspartylphosphate" evidence="1">
    <location>
        <position position="59"/>
    </location>
</feature>
<evidence type="ECO:0000259" key="2">
    <source>
        <dbReference type="PROSITE" id="PS50110"/>
    </source>
</evidence>
<keyword evidence="1" id="KW-0597">Phosphoprotein</keyword>
<dbReference type="Pfam" id="PF04397">
    <property type="entry name" value="LytTR"/>
    <property type="match status" value="1"/>
</dbReference>
<dbReference type="GO" id="GO:0003677">
    <property type="term" value="F:DNA binding"/>
    <property type="evidence" value="ECO:0007669"/>
    <property type="project" value="UniProtKB-KW"/>
</dbReference>
<proteinExistence type="predicted"/>
<dbReference type="Gene3D" id="2.40.50.1020">
    <property type="entry name" value="LytTr DNA-binding domain"/>
    <property type="match status" value="1"/>
</dbReference>
<dbReference type="InterPro" id="IPR046947">
    <property type="entry name" value="LytR-like"/>
</dbReference>
<name>A0ABV4HD73_9SPHI</name>
<evidence type="ECO:0000313" key="5">
    <source>
        <dbReference type="Proteomes" id="UP001566204"/>
    </source>
</evidence>
<dbReference type="Proteomes" id="UP001566204">
    <property type="component" value="Unassembled WGS sequence"/>
</dbReference>
<reference evidence="4 5" key="1">
    <citation type="submission" date="2024-06" db="EMBL/GenBank/DDBJ databases">
        <title>Soil Sphingobacterium thalpophilum.</title>
        <authorList>
            <person name="Yang J."/>
            <person name="Li J."/>
        </authorList>
    </citation>
    <scope>NUCLEOTIDE SEQUENCE [LARGE SCALE GENOMIC DNA]</scope>
    <source>
        <strain evidence="4 5">22g91tb</strain>
    </source>
</reference>
<dbReference type="PROSITE" id="PS50110">
    <property type="entry name" value="RESPONSE_REGULATORY"/>
    <property type="match status" value="1"/>
</dbReference>
<dbReference type="PANTHER" id="PTHR37299:SF1">
    <property type="entry name" value="STAGE 0 SPORULATION PROTEIN A HOMOLOG"/>
    <property type="match status" value="1"/>
</dbReference>
<dbReference type="RefSeq" id="WP_370482178.1">
    <property type="nucleotide sequence ID" value="NZ_JBEOQA010000001.1"/>
</dbReference>
<dbReference type="EMBL" id="JBEOQB010000002">
    <property type="protein sequence ID" value="MEZ0451655.1"/>
    <property type="molecule type" value="Genomic_DNA"/>
</dbReference>
<organism evidence="4 5">
    <name type="scientific">Sphingobacterium thalpophilum</name>
    <dbReference type="NCBI Taxonomy" id="259"/>
    <lineage>
        <taxon>Bacteria</taxon>
        <taxon>Pseudomonadati</taxon>
        <taxon>Bacteroidota</taxon>
        <taxon>Sphingobacteriia</taxon>
        <taxon>Sphingobacteriales</taxon>
        <taxon>Sphingobacteriaceae</taxon>
        <taxon>Sphingobacterium</taxon>
    </lineage>
</organism>
<dbReference type="InterPro" id="IPR001789">
    <property type="entry name" value="Sig_transdc_resp-reg_receiver"/>
</dbReference>
<comment type="caution">
    <text evidence="4">The sequence shown here is derived from an EMBL/GenBank/DDBJ whole genome shotgun (WGS) entry which is preliminary data.</text>
</comment>
<dbReference type="SUPFAM" id="SSF52172">
    <property type="entry name" value="CheY-like"/>
    <property type="match status" value="1"/>
</dbReference>
<feature type="domain" description="HTH LytTR-type" evidence="3">
    <location>
        <begin position="139"/>
        <end position="243"/>
    </location>
</feature>